<organism evidence="5 6">
    <name type="scientific">Veronia nyctiphanis</name>
    <dbReference type="NCBI Taxonomy" id="1278244"/>
    <lineage>
        <taxon>Bacteria</taxon>
        <taxon>Pseudomonadati</taxon>
        <taxon>Pseudomonadota</taxon>
        <taxon>Gammaproteobacteria</taxon>
        <taxon>Vibrionales</taxon>
        <taxon>Vibrionaceae</taxon>
        <taxon>Veronia</taxon>
    </lineage>
</organism>
<evidence type="ECO:0000256" key="2">
    <source>
        <dbReference type="ARBA" id="ARBA00023235"/>
    </source>
</evidence>
<dbReference type="Pfam" id="PF02502">
    <property type="entry name" value="LacAB_rpiB"/>
    <property type="match status" value="1"/>
</dbReference>
<dbReference type="RefSeq" id="WP_129124372.1">
    <property type="nucleotide sequence ID" value="NZ_PEIB01000059.1"/>
</dbReference>
<dbReference type="PANTHER" id="PTHR30345">
    <property type="entry name" value="RIBOSE-5-PHOSPHATE ISOMERASE B"/>
    <property type="match status" value="1"/>
</dbReference>
<name>A0A4Q0YEE3_9GAMM</name>
<feature type="active site" description="Proton donor" evidence="3">
    <location>
        <position position="98"/>
    </location>
</feature>
<feature type="binding site" evidence="4">
    <location>
        <position position="99"/>
    </location>
    <ligand>
        <name>D-ribulose 5-phosphate</name>
        <dbReference type="ChEBI" id="CHEBI:58121"/>
    </ligand>
</feature>
<feature type="binding site" evidence="4">
    <location>
        <begin position="8"/>
        <end position="9"/>
    </location>
    <ligand>
        <name>D-ribulose 5-phosphate</name>
        <dbReference type="ChEBI" id="CHEBI:58121"/>
    </ligand>
</feature>
<evidence type="ECO:0000256" key="3">
    <source>
        <dbReference type="PIRSR" id="PIRSR005384-1"/>
    </source>
</evidence>
<dbReference type="OrthoDB" id="1778624at2"/>
<dbReference type="InterPro" id="IPR003500">
    <property type="entry name" value="RpiB_LacA_LacB"/>
</dbReference>
<dbReference type="EMBL" id="PEIB01000059">
    <property type="protein sequence ID" value="RXJ68802.1"/>
    <property type="molecule type" value="Genomic_DNA"/>
</dbReference>
<dbReference type="GO" id="GO:0009052">
    <property type="term" value="P:pentose-phosphate shunt, non-oxidative branch"/>
    <property type="evidence" value="ECO:0007669"/>
    <property type="project" value="TreeGrafter"/>
</dbReference>
<accession>A0A4Q0YEE3</accession>
<feature type="binding site" evidence="4">
    <location>
        <position position="132"/>
    </location>
    <ligand>
        <name>D-ribulose 5-phosphate</name>
        <dbReference type="ChEBI" id="CHEBI:58121"/>
    </ligand>
</feature>
<feature type="binding site" evidence="4">
    <location>
        <position position="109"/>
    </location>
    <ligand>
        <name>D-ribulose 5-phosphate</name>
        <dbReference type="ChEBI" id="CHEBI:58121"/>
    </ligand>
</feature>
<evidence type="ECO:0000256" key="1">
    <source>
        <dbReference type="ARBA" id="ARBA00008754"/>
    </source>
</evidence>
<dbReference type="SUPFAM" id="SSF89623">
    <property type="entry name" value="Ribose/Galactose isomerase RpiB/AlsB"/>
    <property type="match status" value="1"/>
</dbReference>
<sequence>MKIAIGGDHAGYLYKKQLITKLEEQGYSVDDFGPFSSESCDYPDMIHPLAKSIDNKSHDIGIIMCGSGNGISITANKHQGVRCALAWNVEVASLARSHNDANILALPARFISYQEAVQIVDSFISTPFEAGRHLNRVNKIPIT</sequence>
<dbReference type="GO" id="GO:0004751">
    <property type="term" value="F:ribose-5-phosphate isomerase activity"/>
    <property type="evidence" value="ECO:0007669"/>
    <property type="project" value="TreeGrafter"/>
</dbReference>
<evidence type="ECO:0000256" key="4">
    <source>
        <dbReference type="PIRSR" id="PIRSR005384-2"/>
    </source>
</evidence>
<proteinExistence type="inferred from homology"/>
<reference evidence="5 6" key="1">
    <citation type="submission" date="2017-10" db="EMBL/GenBank/DDBJ databases">
        <title>Nyctiphanis sp. nov., isolated from the stomach of the euphausiid Nyctiphanes simplex (Hansen, 1911) in the Gulf of California.</title>
        <authorList>
            <person name="Gomez-Gil B."/>
            <person name="Aguilar-Mendez M."/>
            <person name="Lopez-Cortes A."/>
            <person name="Gomez-Gutierrez J."/>
            <person name="Roque A."/>
            <person name="Lang E."/>
            <person name="Gonzalez-Castillo A."/>
        </authorList>
    </citation>
    <scope>NUCLEOTIDE SEQUENCE [LARGE SCALE GENOMIC DNA]</scope>
    <source>
        <strain evidence="5 6">CAIM 600</strain>
    </source>
</reference>
<feature type="active site" description="Proton acceptor" evidence="3">
    <location>
        <position position="65"/>
    </location>
</feature>
<dbReference type="NCBIfam" id="TIGR01120">
    <property type="entry name" value="rpiB"/>
    <property type="match status" value="1"/>
</dbReference>
<comment type="similarity">
    <text evidence="1">Belongs to the LacAB/RpiB family.</text>
</comment>
<feature type="binding site" evidence="4">
    <location>
        <begin position="66"/>
        <end position="70"/>
    </location>
    <ligand>
        <name>D-ribulose 5-phosphate</name>
        <dbReference type="ChEBI" id="CHEBI:58121"/>
    </ligand>
</feature>
<dbReference type="GO" id="GO:0019316">
    <property type="term" value="P:D-allose catabolic process"/>
    <property type="evidence" value="ECO:0007669"/>
    <property type="project" value="TreeGrafter"/>
</dbReference>
<dbReference type="Proteomes" id="UP000290287">
    <property type="component" value="Unassembled WGS sequence"/>
</dbReference>
<dbReference type="Gene3D" id="3.40.1400.10">
    <property type="entry name" value="Sugar-phosphate isomerase, RpiB/LacA/LacB"/>
    <property type="match status" value="1"/>
</dbReference>
<protein>
    <submittedName>
        <fullName evidence="5">Ribose 5-phosphate isomerase B</fullName>
    </submittedName>
</protein>
<dbReference type="AlphaFoldDB" id="A0A4Q0YEE3"/>
<keyword evidence="2 5" id="KW-0413">Isomerase</keyword>
<evidence type="ECO:0000313" key="6">
    <source>
        <dbReference type="Proteomes" id="UP000290287"/>
    </source>
</evidence>
<feature type="binding site" evidence="4">
    <location>
        <position position="136"/>
    </location>
    <ligand>
        <name>D-ribulose 5-phosphate</name>
        <dbReference type="ChEBI" id="CHEBI:58121"/>
    </ligand>
</feature>
<dbReference type="NCBIfam" id="NF004051">
    <property type="entry name" value="PRK05571.1"/>
    <property type="match status" value="1"/>
</dbReference>
<dbReference type="PIRSF" id="PIRSF005384">
    <property type="entry name" value="RpiB_LacA_B"/>
    <property type="match status" value="1"/>
</dbReference>
<dbReference type="PANTHER" id="PTHR30345:SF0">
    <property type="entry name" value="DNA DAMAGE-REPAIR_TOLERATION PROTEIN DRT102"/>
    <property type="match status" value="1"/>
</dbReference>
<evidence type="ECO:0000313" key="5">
    <source>
        <dbReference type="EMBL" id="RXJ68802.1"/>
    </source>
</evidence>
<keyword evidence="6" id="KW-1185">Reference proteome</keyword>
<dbReference type="InterPro" id="IPR036569">
    <property type="entry name" value="RpiB_LacA_LacB_sf"/>
</dbReference>
<dbReference type="InterPro" id="IPR004785">
    <property type="entry name" value="RpiB"/>
</dbReference>
<gene>
    <name evidence="5" type="primary">rpiB</name>
    <name evidence="5" type="ORF">CS022_23995</name>
</gene>
<dbReference type="NCBIfam" id="TIGR00689">
    <property type="entry name" value="rpiB_lacA_lacB"/>
    <property type="match status" value="1"/>
</dbReference>
<comment type="caution">
    <text evidence="5">The sequence shown here is derived from an EMBL/GenBank/DDBJ whole genome shotgun (WGS) entry which is preliminary data.</text>
</comment>